<protein>
    <submittedName>
        <fullName evidence="2">Uncharacterized protein</fullName>
    </submittedName>
</protein>
<dbReference type="EMBL" id="BBSC01000005">
    <property type="protein sequence ID" value="GAM75908.1"/>
    <property type="molecule type" value="Genomic_DNA"/>
</dbReference>
<dbReference type="AlphaFoldDB" id="A0A0B8QLI6"/>
<gene>
    <name evidence="2" type="ORF">JCM19241_206</name>
</gene>
<comment type="caution">
    <text evidence="2">The sequence shown here is derived from an EMBL/GenBank/DDBJ whole genome shotgun (WGS) entry which is preliminary data.</text>
</comment>
<accession>A0A0B8QLI6</accession>
<reference evidence="2 3" key="2">
    <citation type="submission" date="2015-01" db="EMBL/GenBank/DDBJ databases">
        <authorList>
            <consortium name="NBRP consortium"/>
            <person name="Sawabe T."/>
            <person name="Meirelles P."/>
            <person name="Feng G."/>
            <person name="Sayaka M."/>
            <person name="Hattori M."/>
            <person name="Ohkuma M."/>
        </authorList>
    </citation>
    <scope>NUCLEOTIDE SEQUENCE [LARGE SCALE GENOMIC DNA]</scope>
    <source>
        <strain evidence="3">JCM 19241</strain>
    </source>
</reference>
<feature type="compositionally biased region" description="Basic and acidic residues" evidence="1">
    <location>
        <begin position="19"/>
        <end position="31"/>
    </location>
</feature>
<evidence type="ECO:0000313" key="3">
    <source>
        <dbReference type="Proteomes" id="UP000031666"/>
    </source>
</evidence>
<proteinExistence type="predicted"/>
<evidence type="ECO:0000256" key="1">
    <source>
        <dbReference type="SAM" id="MobiDB-lite"/>
    </source>
</evidence>
<feature type="region of interest" description="Disordered" evidence="1">
    <location>
        <begin position="19"/>
        <end position="39"/>
    </location>
</feature>
<dbReference type="Proteomes" id="UP000031666">
    <property type="component" value="Unassembled WGS sequence"/>
</dbReference>
<name>A0A0B8QLI6_9VIBR</name>
<organism evidence="2 3">
    <name type="scientific">Vibrio ishigakensis</name>
    <dbReference type="NCBI Taxonomy" id="1481914"/>
    <lineage>
        <taxon>Bacteria</taxon>
        <taxon>Pseudomonadati</taxon>
        <taxon>Pseudomonadota</taxon>
        <taxon>Gammaproteobacteria</taxon>
        <taxon>Vibrionales</taxon>
        <taxon>Vibrionaceae</taxon>
        <taxon>Vibrio</taxon>
    </lineage>
</organism>
<dbReference type="STRING" id="1481914.JCM19241_206"/>
<reference evidence="2 3" key="1">
    <citation type="submission" date="2015-01" db="EMBL/GenBank/DDBJ databases">
        <title>Vibrio sp. C94 JCM 19241 whole genome shotgun sequence.</title>
        <authorList>
            <person name="Sawabe T."/>
            <person name="Meirelles P."/>
            <person name="Feng G."/>
            <person name="Sayaka M."/>
            <person name="Hattori M."/>
            <person name="Ohkuma M."/>
        </authorList>
    </citation>
    <scope>NUCLEOTIDE SEQUENCE [LARGE SCALE GENOMIC DNA]</scope>
    <source>
        <strain evidence="3">JCM 19241</strain>
    </source>
</reference>
<sequence length="39" mass="4521">MMFIYAILVRTLMMQLSGDEVKETETSRNEQAELEQLTA</sequence>
<evidence type="ECO:0000313" key="2">
    <source>
        <dbReference type="EMBL" id="GAM75908.1"/>
    </source>
</evidence>